<feature type="region of interest" description="Disordered" evidence="1">
    <location>
        <begin position="158"/>
        <end position="178"/>
    </location>
</feature>
<evidence type="ECO:0000313" key="4">
    <source>
        <dbReference type="Proteomes" id="UP000183832"/>
    </source>
</evidence>
<evidence type="ECO:0000313" key="3">
    <source>
        <dbReference type="EMBL" id="CRK94003.1"/>
    </source>
</evidence>
<accession>A0A1J1I1C3</accession>
<proteinExistence type="predicted"/>
<organism evidence="3 4">
    <name type="scientific">Clunio marinus</name>
    <dbReference type="NCBI Taxonomy" id="568069"/>
    <lineage>
        <taxon>Eukaryota</taxon>
        <taxon>Metazoa</taxon>
        <taxon>Ecdysozoa</taxon>
        <taxon>Arthropoda</taxon>
        <taxon>Hexapoda</taxon>
        <taxon>Insecta</taxon>
        <taxon>Pterygota</taxon>
        <taxon>Neoptera</taxon>
        <taxon>Endopterygota</taxon>
        <taxon>Diptera</taxon>
        <taxon>Nematocera</taxon>
        <taxon>Chironomoidea</taxon>
        <taxon>Chironomidae</taxon>
        <taxon>Clunio</taxon>
    </lineage>
</organism>
<reference evidence="3 4" key="1">
    <citation type="submission" date="2015-04" db="EMBL/GenBank/DDBJ databases">
        <authorList>
            <person name="Syromyatnikov M.Y."/>
            <person name="Popov V.N."/>
        </authorList>
    </citation>
    <scope>NUCLEOTIDE SEQUENCE [LARGE SCALE GENOMIC DNA]</scope>
</reference>
<protein>
    <submittedName>
        <fullName evidence="3">CLUMA_CG007528, isoform A</fullName>
    </submittedName>
</protein>
<dbReference type="EMBL" id="CVRI01000038">
    <property type="protein sequence ID" value="CRK94003.1"/>
    <property type="molecule type" value="Genomic_DNA"/>
</dbReference>
<keyword evidence="4" id="KW-1185">Reference proteome</keyword>
<feature type="domain" description="DUF4802" evidence="2">
    <location>
        <begin position="115"/>
        <end position="164"/>
    </location>
</feature>
<evidence type="ECO:0000256" key="1">
    <source>
        <dbReference type="SAM" id="MobiDB-lite"/>
    </source>
</evidence>
<dbReference type="OrthoDB" id="6781345at2759"/>
<dbReference type="AlphaFoldDB" id="A0A1J1I1C3"/>
<evidence type="ECO:0000259" key="2">
    <source>
        <dbReference type="Pfam" id="PF16060"/>
    </source>
</evidence>
<dbReference type="Pfam" id="PF16060">
    <property type="entry name" value="DUF4802"/>
    <property type="match status" value="1"/>
</dbReference>
<dbReference type="Proteomes" id="UP000183832">
    <property type="component" value="Unassembled WGS sequence"/>
</dbReference>
<feature type="compositionally biased region" description="Acidic residues" evidence="1">
    <location>
        <begin position="158"/>
        <end position="169"/>
    </location>
</feature>
<gene>
    <name evidence="3" type="ORF">CLUMA_CG007528</name>
</gene>
<sequence length="230" mass="26334">MESGIISQQNTVYVLNANYKYRSADMLNFFLTPTAMKSENDMLTTMQTKIPQTVVERSKETFNDRTRKSLLKINLFIKRLKWFNIFADTTTSKVKKPTDITQKCSKFLSAKKSLSTKEMYREAAKLLGIDCSLSSSCRCCECQSHYFDYCDDTTEQIEDTDDSSDDAGSDSESYSSELNDPDHYITNCYLIHTETLCECCQMQGGEQNLPTSPFTDIAYNDMSFNHNFLT</sequence>
<dbReference type="InterPro" id="IPR032061">
    <property type="entry name" value="DUF4802"/>
</dbReference>
<name>A0A1J1I1C3_9DIPT</name>